<dbReference type="GO" id="GO:0006508">
    <property type="term" value="P:proteolysis"/>
    <property type="evidence" value="ECO:0007669"/>
    <property type="project" value="UniProtKB-KW"/>
</dbReference>
<dbReference type="GO" id="GO:0004198">
    <property type="term" value="F:calcium-dependent cysteine-type endopeptidase activity"/>
    <property type="evidence" value="ECO:0007669"/>
    <property type="project" value="InterPro"/>
</dbReference>
<reference evidence="7 8" key="1">
    <citation type="submission" date="2017-03" db="EMBL/GenBank/DDBJ databases">
        <title>Widespread Adenine N6-methylation of Active Genes in Fungi.</title>
        <authorList>
            <consortium name="DOE Joint Genome Institute"/>
            <person name="Mondo S.J."/>
            <person name="Dannebaum R.O."/>
            <person name="Kuo R.C."/>
            <person name="Louie K.B."/>
            <person name="Bewick A.J."/>
            <person name="Labutti K."/>
            <person name="Haridas S."/>
            <person name="Kuo A."/>
            <person name="Salamov A."/>
            <person name="Ahrendt S.R."/>
            <person name="Lau R."/>
            <person name="Bowen B.P."/>
            <person name="Lipzen A."/>
            <person name="Sullivan W."/>
            <person name="Andreopoulos W.B."/>
            <person name="Clum A."/>
            <person name="Lindquist E."/>
            <person name="Daum C."/>
            <person name="Northen T.R."/>
            <person name="Ramamoorthy G."/>
            <person name="Schmitz R.J."/>
            <person name="Gryganskyi A."/>
            <person name="Culley D."/>
            <person name="Magnuson J."/>
            <person name="James T.Y."/>
            <person name="O'Malley M.A."/>
            <person name="Stajich J.E."/>
            <person name="Spatafora J.W."/>
            <person name="Visel A."/>
            <person name="Grigoriev I.V."/>
        </authorList>
    </citation>
    <scope>NUCLEOTIDE SEQUENCE [LARGE SCALE GENOMIC DNA]</scope>
    <source>
        <strain evidence="7 8">NRRL Y-17943</strain>
    </source>
</reference>
<dbReference type="Pfam" id="PF00648">
    <property type="entry name" value="Peptidase_C2"/>
    <property type="match status" value="1"/>
</dbReference>
<evidence type="ECO:0000313" key="8">
    <source>
        <dbReference type="Proteomes" id="UP000193218"/>
    </source>
</evidence>
<proteinExistence type="inferred from homology"/>
<gene>
    <name evidence="7" type="ORF">BD324DRAFT_651615</name>
</gene>
<name>A0A1Y1UFR6_9TREE</name>
<evidence type="ECO:0000256" key="2">
    <source>
        <dbReference type="ARBA" id="ARBA00022670"/>
    </source>
</evidence>
<evidence type="ECO:0000313" key="7">
    <source>
        <dbReference type="EMBL" id="ORX36377.1"/>
    </source>
</evidence>
<dbReference type="SUPFAM" id="SSF54001">
    <property type="entry name" value="Cysteine proteinases"/>
    <property type="match status" value="1"/>
</dbReference>
<feature type="domain" description="Calpain catalytic" evidence="6">
    <location>
        <begin position="181"/>
        <end position="432"/>
    </location>
</feature>
<dbReference type="InterPro" id="IPR051297">
    <property type="entry name" value="PalB/RIM13"/>
</dbReference>
<dbReference type="Gene3D" id="2.60.120.380">
    <property type="match status" value="2"/>
</dbReference>
<keyword evidence="8" id="KW-1185">Reference proteome</keyword>
<dbReference type="Gene3D" id="3.90.70.10">
    <property type="entry name" value="Cysteine proteinases"/>
    <property type="match status" value="1"/>
</dbReference>
<comment type="similarity">
    <text evidence="1">Belongs to the peptidase C2 family. PalB/RIM13 subfamily.</text>
</comment>
<dbReference type="PANTHER" id="PTHR46143:SF1">
    <property type="entry name" value="CALPAIN-7"/>
    <property type="match status" value="1"/>
</dbReference>
<dbReference type="Proteomes" id="UP000193218">
    <property type="component" value="Unassembled WGS sequence"/>
</dbReference>
<dbReference type="STRING" id="4999.A0A1Y1UFR6"/>
<keyword evidence="2" id="KW-0645">Protease</keyword>
<comment type="caution">
    <text evidence="5">Lacks conserved residue(s) required for the propagation of feature annotation.</text>
</comment>
<dbReference type="InParanoid" id="A0A1Y1UFR6"/>
<dbReference type="OrthoDB" id="167576at2759"/>
<dbReference type="PROSITE" id="PS50203">
    <property type="entry name" value="CALPAIN_CAT"/>
    <property type="match status" value="1"/>
</dbReference>
<accession>A0A1Y1UFR6</accession>
<protein>
    <recommendedName>
        <fullName evidence="6">Calpain catalytic domain-containing protein</fullName>
    </recommendedName>
</protein>
<dbReference type="InterPro" id="IPR001300">
    <property type="entry name" value="Peptidase_C2_calpain_cat"/>
</dbReference>
<dbReference type="SUPFAM" id="SSF116846">
    <property type="entry name" value="MIT domain"/>
    <property type="match status" value="1"/>
</dbReference>
<dbReference type="AlphaFoldDB" id="A0A1Y1UFR6"/>
<dbReference type="SUPFAM" id="SSF49758">
    <property type="entry name" value="Calpain large subunit, middle domain (domain III)"/>
    <property type="match status" value="3"/>
</dbReference>
<dbReference type="InterPro" id="IPR038765">
    <property type="entry name" value="Papain-like_cys_pep_sf"/>
</dbReference>
<evidence type="ECO:0000256" key="3">
    <source>
        <dbReference type="ARBA" id="ARBA00022801"/>
    </source>
</evidence>
<dbReference type="RefSeq" id="XP_021870478.1">
    <property type="nucleotide sequence ID" value="XM_022018361.1"/>
</dbReference>
<keyword evidence="4" id="KW-0788">Thiol protease</keyword>
<dbReference type="PANTHER" id="PTHR46143">
    <property type="entry name" value="CALPAIN-7"/>
    <property type="match status" value="1"/>
</dbReference>
<dbReference type="InterPro" id="IPR036213">
    <property type="entry name" value="Calpain_III_sf"/>
</dbReference>
<comment type="caution">
    <text evidence="7">The sequence shown here is derived from an EMBL/GenBank/DDBJ whole genome shotgun (WGS) entry which is preliminary data.</text>
</comment>
<dbReference type="EMBL" id="NBSH01000008">
    <property type="protein sequence ID" value="ORX36377.1"/>
    <property type="molecule type" value="Genomic_DNA"/>
</dbReference>
<evidence type="ECO:0000256" key="4">
    <source>
        <dbReference type="ARBA" id="ARBA00022807"/>
    </source>
</evidence>
<dbReference type="Gene3D" id="1.20.58.80">
    <property type="entry name" value="Phosphotransferase system, lactose/cellobiose-type IIA subunit"/>
    <property type="match status" value="1"/>
</dbReference>
<dbReference type="GeneID" id="33560170"/>
<keyword evidence="3" id="KW-0378">Hydrolase</keyword>
<dbReference type="SMART" id="SM00230">
    <property type="entry name" value="CysPc"/>
    <property type="match status" value="1"/>
</dbReference>
<evidence type="ECO:0000256" key="1">
    <source>
        <dbReference type="ARBA" id="ARBA00010193"/>
    </source>
</evidence>
<evidence type="ECO:0000256" key="5">
    <source>
        <dbReference type="PROSITE-ProRule" id="PRU00239"/>
    </source>
</evidence>
<evidence type="ECO:0000259" key="6">
    <source>
        <dbReference type="PROSITE" id="PS50203"/>
    </source>
</evidence>
<organism evidence="7 8">
    <name type="scientific">Kockovaella imperatae</name>
    <dbReference type="NCBI Taxonomy" id="4999"/>
    <lineage>
        <taxon>Eukaryota</taxon>
        <taxon>Fungi</taxon>
        <taxon>Dikarya</taxon>
        <taxon>Basidiomycota</taxon>
        <taxon>Agaricomycotina</taxon>
        <taxon>Tremellomycetes</taxon>
        <taxon>Tremellales</taxon>
        <taxon>Cuniculitremaceae</taxon>
        <taxon>Kockovaella</taxon>
    </lineage>
</organism>
<sequence>MTQQSYEDGLKKAQDLASRAVAAEASLSNLSPSVSPLPTLHKAFPLYISAAEVYSSLLSSHTASEQDKAQIRKKWRLVLERAEKVKKKIESLGGSVGKALMTDEGEEEKIKARSSTLNGIKAEIWEGHGIQAELRDTKPYIDGLQPELTDEAAKLDHSWHAQPDSHWGRDINKTDRWVARQGLGADCSVVAALSGCMEHNRKWGTNLAESALYPRATTGGSRRSETRKHVVKLLLNGIWRGVIIDALLPNAKPSDAALYPVPCALSTSKSNSSTDNPHPWMPLVSKAYFKVHGGYSMRGSNPSTDVYELTGWIPERVNLSEGFRREKEWKRLYEAWQKGHILVNIGTGKTVKYGLVPLHAYAILDVIEQGSERLVEVYDPGHGQEIDWRSDDVVNDLNRLSMGPKPQTRGVFKKTWDQLCSDFESLNLNWNPQLMPVTASKFWSWQKPLSLDDASQPSESAPRYRLSISGTPDGSSEVWILLSQHVTSNDRPLDDIALRVFEEHFGGTTSDKGVLHPSKASDSIPFSNSCHLLYRYTIRRSNTSLLVIPTRDRGIFRTDFTLRSFAPSQYSMNLERISRILAFSTSIQGDLTKRNSGGHPGWPSWVDNPQYALRISPGDRGGAKSLIRITLSGISELAWNVKLLWGKTGLVTEPVQESLIADSGSYTHGAAFLDYANLSAGMYTISISAFEPGQLGKFNMMVETDLPATLQPIPQEGAGMYSRTLTRKWTEQIAGGRPSGGSYGRNPHIELVLPKACTVMARLFHVVPTSSPIPLNLTLFQRSDGGQIGDQVATSGPYSDSLSGVRLSRTKLDAGVYLLVPSAWDPGMGIGSEWELRVWADGPLELDAP</sequence>
<dbReference type="InterPro" id="IPR036181">
    <property type="entry name" value="MIT_dom_sf"/>
</dbReference>